<keyword evidence="1" id="KW-1133">Transmembrane helix</keyword>
<keyword evidence="1" id="KW-0472">Membrane</keyword>
<keyword evidence="3" id="KW-1185">Reference proteome</keyword>
<keyword evidence="1" id="KW-0812">Transmembrane</keyword>
<protein>
    <submittedName>
        <fullName evidence="2">Uncharacterized protein</fullName>
    </submittedName>
</protein>
<comment type="caution">
    <text evidence="2">The sequence shown here is derived from an EMBL/GenBank/DDBJ whole genome shotgun (WGS) entry which is preliminary data.</text>
</comment>
<feature type="transmembrane region" description="Helical" evidence="1">
    <location>
        <begin position="44"/>
        <end position="70"/>
    </location>
</feature>
<dbReference type="EMBL" id="VSRR010102026">
    <property type="protein sequence ID" value="MPC95387.1"/>
    <property type="molecule type" value="Genomic_DNA"/>
</dbReference>
<evidence type="ECO:0000313" key="3">
    <source>
        <dbReference type="Proteomes" id="UP000324222"/>
    </source>
</evidence>
<gene>
    <name evidence="2" type="ORF">E2C01_090596</name>
</gene>
<name>A0A5B7JQJ0_PORTR</name>
<evidence type="ECO:0000313" key="2">
    <source>
        <dbReference type="EMBL" id="MPC95387.1"/>
    </source>
</evidence>
<proteinExistence type="predicted"/>
<sequence length="173" mass="19909">MTELFLQIPFIPFLLSNCLLQFPPLVLPLVCYHSSLSFLQSFPSTFLFPLFPFSCSPFYISFLLLLFLLFKSHLSFYFPSSLSYIPRLSSFFLISLQFFLFLTFIQVLHTGMRATTHPSTFSDPSPPVSETGASLIAFTEEGREGLRKGTGEEGEEEEETTRKWVWMCKLTKR</sequence>
<dbReference type="AlphaFoldDB" id="A0A5B7JQJ0"/>
<reference evidence="2 3" key="1">
    <citation type="submission" date="2019-05" db="EMBL/GenBank/DDBJ databases">
        <title>Another draft genome of Portunus trituberculatus and its Hox gene families provides insights of decapod evolution.</title>
        <authorList>
            <person name="Jeong J.-H."/>
            <person name="Song I."/>
            <person name="Kim S."/>
            <person name="Choi T."/>
            <person name="Kim D."/>
            <person name="Ryu S."/>
            <person name="Kim W."/>
        </authorList>
    </citation>
    <scope>NUCLEOTIDE SEQUENCE [LARGE SCALE GENOMIC DNA]</scope>
    <source>
        <tissue evidence="2">Muscle</tissue>
    </source>
</reference>
<feature type="transmembrane region" description="Helical" evidence="1">
    <location>
        <begin position="91"/>
        <end position="109"/>
    </location>
</feature>
<accession>A0A5B7JQJ0</accession>
<evidence type="ECO:0000256" key="1">
    <source>
        <dbReference type="SAM" id="Phobius"/>
    </source>
</evidence>
<organism evidence="2 3">
    <name type="scientific">Portunus trituberculatus</name>
    <name type="common">Swimming crab</name>
    <name type="synonym">Neptunus trituberculatus</name>
    <dbReference type="NCBI Taxonomy" id="210409"/>
    <lineage>
        <taxon>Eukaryota</taxon>
        <taxon>Metazoa</taxon>
        <taxon>Ecdysozoa</taxon>
        <taxon>Arthropoda</taxon>
        <taxon>Crustacea</taxon>
        <taxon>Multicrustacea</taxon>
        <taxon>Malacostraca</taxon>
        <taxon>Eumalacostraca</taxon>
        <taxon>Eucarida</taxon>
        <taxon>Decapoda</taxon>
        <taxon>Pleocyemata</taxon>
        <taxon>Brachyura</taxon>
        <taxon>Eubrachyura</taxon>
        <taxon>Portunoidea</taxon>
        <taxon>Portunidae</taxon>
        <taxon>Portuninae</taxon>
        <taxon>Portunus</taxon>
    </lineage>
</organism>
<dbReference type="Proteomes" id="UP000324222">
    <property type="component" value="Unassembled WGS sequence"/>
</dbReference>